<evidence type="ECO:0000256" key="3">
    <source>
        <dbReference type="SAM" id="MobiDB-lite"/>
    </source>
</evidence>
<dbReference type="SUPFAM" id="SSF50370">
    <property type="entry name" value="Ricin B-like lectins"/>
    <property type="match status" value="1"/>
</dbReference>
<dbReference type="PROSITE" id="PS50026">
    <property type="entry name" value="EGF_3"/>
    <property type="match status" value="1"/>
</dbReference>
<dbReference type="InterPro" id="IPR000742">
    <property type="entry name" value="EGF"/>
</dbReference>
<keyword evidence="1" id="KW-0245">EGF-like domain</keyword>
<evidence type="ECO:0000256" key="1">
    <source>
        <dbReference type="PROSITE-ProRule" id="PRU00076"/>
    </source>
</evidence>
<keyword evidence="2" id="KW-0175">Coiled coil</keyword>
<proteinExistence type="predicted"/>
<accession>A0ABN8MKQ4</accession>
<feature type="domain" description="EGF-like" evidence="4">
    <location>
        <begin position="198"/>
        <end position="241"/>
    </location>
</feature>
<sequence>SLSFQFSNVNSLQNVFTSKCLVPEAGELNPDDDTQLVETAACGEAYSSFVLKRIQGYLKHSSNKCVGVNEGKLVFEASCTSAEQVFYKEKFSSFLIHVASGKCVANPDPVGAALTLTDCTANGAATLTYDGTTLGYSGGKCVKPQRGGASPANNEELVIETGCSDAASTFHFADAIFCGDEPCTCVEGYEKHGENCFPINNCEISNGGCLGEAECVYTGPGTSMCVCPPGYQLDSDGTNCDQCLDNNCYSQCQFVDDDELKSVTSLQTHVEIRFLNIKTSDLLPYIGETTTELVVYAQQITISGVLTLPSGVDKVAFFSNEILKENGAQIVLWNNASHATEITGRRAVVKVENNKLLCDNRYSASNPWPGNVKGTVFNIYTSKTSAPFSCSGNYNTRDISIQAALKSKQNPKKSLDAELYSLILNCAKIMAQGTPFSKEGKLLKGSLPVTLIEYVLDEIRTAKKEQLDTNSVNALRLNAKNLMEDLSLRARGYYRVPYLSLKAHEKILILIKDDAKMAIQKYERFERISQDFAAGIEATDSMTELMTTIVRKNDLDVAALETELEAAKADCQAMKNKLEDAKTALDTAKATFEAGVRAYSNQQIANAVFSVLGGITTIFAGGAGAFMGFTIELGSLATDISKIQKTLFKLSIIMDSISKITEAANTFTDLHYDVLPYAGTEISDYYSKSMPEKKDQSLAVMVKEWDVFAAEADAFLGVGTASGISGASDYLAALKTVAIWGKGYHEKSITVQELLATLTKLKTLKNEQHEAQAKIKTSRDNALSLRTVNGELLIEMALQKQRLRNIMVEKLMSFCDSYFYNWLSECPVMPTMSDDLYALHEKVNQGLSAVINAVENFAPFIPQEFEATIILADDSQECNSVGKRSLRGRKRQHNERRSACGVNQLALNTLKCPISELKRAKGFLFKLDENDSDMFKGHERVHVDEIEIYYEGAQFDQNGSPGAKTAITTWISFTGMMTDVFRGRRYEFLAPPRITEFSYKIKTDNTYEVTQSGKVSSKYQEYYDGIAAITTWSVSLPASLNSPNLNLDGVNQIKIKLKGTRVPIQPVGSGDDDLGQVQGVAKMEKGRRHKRKETHDRKAS</sequence>
<evidence type="ECO:0000313" key="5">
    <source>
        <dbReference type="EMBL" id="CAH3030210.1"/>
    </source>
</evidence>
<name>A0ABN8MKQ4_9CNID</name>
<dbReference type="PANTHER" id="PTHR34714:SF2">
    <property type="entry name" value="EGF-LIKE DOMAIN-CONTAINING PROTEIN"/>
    <property type="match status" value="1"/>
</dbReference>
<dbReference type="EMBL" id="CALNXI010000619">
    <property type="protein sequence ID" value="CAH3030210.1"/>
    <property type="molecule type" value="Genomic_DNA"/>
</dbReference>
<gene>
    <name evidence="5" type="ORF">PEVE_00037574</name>
</gene>
<keyword evidence="6" id="KW-1185">Reference proteome</keyword>
<dbReference type="SUPFAM" id="SSF57196">
    <property type="entry name" value="EGF/Laminin"/>
    <property type="match status" value="1"/>
</dbReference>
<dbReference type="PANTHER" id="PTHR34714">
    <property type="entry name" value="EGF-LIKE DOMAIN-CONTAINING PROTEIN"/>
    <property type="match status" value="1"/>
</dbReference>
<organism evidence="5 6">
    <name type="scientific">Porites evermanni</name>
    <dbReference type="NCBI Taxonomy" id="104178"/>
    <lineage>
        <taxon>Eukaryota</taxon>
        <taxon>Metazoa</taxon>
        <taxon>Cnidaria</taxon>
        <taxon>Anthozoa</taxon>
        <taxon>Hexacorallia</taxon>
        <taxon>Scleractinia</taxon>
        <taxon>Fungiina</taxon>
        <taxon>Poritidae</taxon>
        <taxon>Porites</taxon>
    </lineage>
</organism>
<dbReference type="Proteomes" id="UP001159427">
    <property type="component" value="Unassembled WGS sequence"/>
</dbReference>
<comment type="caution">
    <text evidence="5">The sequence shown here is derived from an EMBL/GenBank/DDBJ whole genome shotgun (WGS) entry which is preliminary data.</text>
</comment>
<reference evidence="5 6" key="1">
    <citation type="submission" date="2022-05" db="EMBL/GenBank/DDBJ databases">
        <authorList>
            <consortium name="Genoscope - CEA"/>
            <person name="William W."/>
        </authorList>
    </citation>
    <scope>NUCLEOTIDE SEQUENCE [LARGE SCALE GENOMIC DNA]</scope>
</reference>
<dbReference type="Gene3D" id="2.80.10.50">
    <property type="match status" value="2"/>
</dbReference>
<feature type="coiled-coil region" evidence="2">
    <location>
        <begin position="550"/>
        <end position="591"/>
    </location>
</feature>
<comment type="caution">
    <text evidence="1">Lacks conserved residue(s) required for the propagation of feature annotation.</text>
</comment>
<feature type="non-terminal residue" evidence="5">
    <location>
        <position position="1"/>
    </location>
</feature>
<dbReference type="Gene3D" id="2.10.25.10">
    <property type="entry name" value="Laminin"/>
    <property type="match status" value="1"/>
</dbReference>
<dbReference type="PROSITE" id="PS01186">
    <property type="entry name" value="EGF_2"/>
    <property type="match status" value="1"/>
</dbReference>
<feature type="region of interest" description="Disordered" evidence="3">
    <location>
        <begin position="1065"/>
        <end position="1100"/>
    </location>
</feature>
<dbReference type="InterPro" id="IPR035992">
    <property type="entry name" value="Ricin_B-like_lectins"/>
</dbReference>
<evidence type="ECO:0000259" key="4">
    <source>
        <dbReference type="PROSITE" id="PS50026"/>
    </source>
</evidence>
<evidence type="ECO:0000256" key="2">
    <source>
        <dbReference type="SAM" id="Coils"/>
    </source>
</evidence>
<protein>
    <recommendedName>
        <fullName evidence="4">EGF-like domain-containing protein</fullName>
    </recommendedName>
</protein>
<evidence type="ECO:0000313" key="6">
    <source>
        <dbReference type="Proteomes" id="UP001159427"/>
    </source>
</evidence>